<dbReference type="Gene3D" id="2.170.130.10">
    <property type="entry name" value="TonB-dependent receptor, plug domain"/>
    <property type="match status" value="1"/>
</dbReference>
<comment type="subcellular location">
    <subcellularLocation>
        <location evidence="1 7">Cell outer membrane</location>
        <topology evidence="1 7">Multi-pass membrane protein</topology>
    </subcellularLocation>
</comment>
<reference evidence="11 12" key="1">
    <citation type="journal article" date="2018" name="Arch. Microbiol.">
        <title>Hymenobacter segetis sp. nov., isolated from soil.</title>
        <authorList>
            <person name="Ten L.N."/>
            <person name="Lim S.J."/>
            <person name="Kim B.O."/>
            <person name="Kang I.K."/>
            <person name="Jung H.Y."/>
        </authorList>
    </citation>
    <scope>NUCLEOTIDE SEQUENCE [LARGE SCALE GENOMIC DNA]</scope>
    <source>
        <strain evidence="11 12">S7-3-11</strain>
    </source>
</reference>
<keyword evidence="4 7" id="KW-0812">Transmembrane</keyword>
<evidence type="ECO:0000256" key="2">
    <source>
        <dbReference type="ARBA" id="ARBA00022448"/>
    </source>
</evidence>
<dbReference type="InterPro" id="IPR012910">
    <property type="entry name" value="Plug_dom"/>
</dbReference>
<protein>
    <submittedName>
        <fullName evidence="11">TonB-dependent receptor</fullName>
    </submittedName>
</protein>
<dbReference type="Gene3D" id="2.60.40.1120">
    <property type="entry name" value="Carboxypeptidase-like, regulatory domain"/>
    <property type="match status" value="1"/>
</dbReference>
<dbReference type="InterPro" id="IPR037066">
    <property type="entry name" value="Plug_dom_sf"/>
</dbReference>
<dbReference type="Proteomes" id="UP001479606">
    <property type="component" value="Unassembled WGS sequence"/>
</dbReference>
<dbReference type="Pfam" id="PF13620">
    <property type="entry name" value="CarboxypepD_reg"/>
    <property type="match status" value="1"/>
</dbReference>
<dbReference type="PANTHER" id="PTHR40980">
    <property type="entry name" value="PLUG DOMAIN-CONTAINING PROTEIN"/>
    <property type="match status" value="1"/>
</dbReference>
<evidence type="ECO:0000256" key="4">
    <source>
        <dbReference type="ARBA" id="ARBA00022692"/>
    </source>
</evidence>
<evidence type="ECO:0000256" key="8">
    <source>
        <dbReference type="SAM" id="MobiDB-lite"/>
    </source>
</evidence>
<keyword evidence="12" id="KW-1185">Reference proteome</keyword>
<dbReference type="SUPFAM" id="SSF56935">
    <property type="entry name" value="Porins"/>
    <property type="match status" value="1"/>
</dbReference>
<dbReference type="InterPro" id="IPR039426">
    <property type="entry name" value="TonB-dep_rcpt-like"/>
</dbReference>
<feature type="compositionally biased region" description="Basic and acidic residues" evidence="8">
    <location>
        <begin position="810"/>
        <end position="828"/>
    </location>
</feature>
<dbReference type="InterPro" id="IPR036942">
    <property type="entry name" value="Beta-barrel_TonB_sf"/>
</dbReference>
<comment type="similarity">
    <text evidence="7">Belongs to the TonB-dependent receptor family.</text>
</comment>
<dbReference type="Pfam" id="PF14905">
    <property type="entry name" value="OMP_b-brl_3"/>
    <property type="match status" value="1"/>
</dbReference>
<dbReference type="PANTHER" id="PTHR40980:SF4">
    <property type="entry name" value="TONB-DEPENDENT RECEPTOR-LIKE BETA-BARREL DOMAIN-CONTAINING PROTEIN"/>
    <property type="match status" value="1"/>
</dbReference>
<accession>A0ABU9LY27</accession>
<gene>
    <name evidence="11" type="ORF">AAFH49_12190</name>
</gene>
<comment type="caution">
    <text evidence="11">The sequence shown here is derived from an EMBL/GenBank/DDBJ whole genome shotgun (WGS) entry which is preliminary data.</text>
</comment>
<evidence type="ECO:0000313" key="11">
    <source>
        <dbReference type="EMBL" id="MEL5994971.1"/>
    </source>
</evidence>
<keyword evidence="3 7" id="KW-1134">Transmembrane beta strand</keyword>
<dbReference type="PROSITE" id="PS52016">
    <property type="entry name" value="TONB_DEPENDENT_REC_3"/>
    <property type="match status" value="1"/>
</dbReference>
<dbReference type="SUPFAM" id="SSF49452">
    <property type="entry name" value="Starch-binding domain-like"/>
    <property type="match status" value="1"/>
</dbReference>
<evidence type="ECO:0000256" key="3">
    <source>
        <dbReference type="ARBA" id="ARBA00022452"/>
    </source>
</evidence>
<evidence type="ECO:0000256" key="7">
    <source>
        <dbReference type="PROSITE-ProRule" id="PRU01360"/>
    </source>
</evidence>
<name>A0ABU9LY27_9BACT</name>
<keyword evidence="2 7" id="KW-0813">Transport</keyword>
<organism evidence="11 12">
    <name type="scientific">Hymenobacter segetis</name>
    <dbReference type="NCBI Taxonomy" id="2025509"/>
    <lineage>
        <taxon>Bacteria</taxon>
        <taxon>Pseudomonadati</taxon>
        <taxon>Bacteroidota</taxon>
        <taxon>Cytophagia</taxon>
        <taxon>Cytophagales</taxon>
        <taxon>Hymenobacteraceae</taxon>
        <taxon>Hymenobacter</taxon>
    </lineage>
</organism>
<keyword evidence="5 7" id="KW-0472">Membrane</keyword>
<evidence type="ECO:0000256" key="1">
    <source>
        <dbReference type="ARBA" id="ARBA00004571"/>
    </source>
</evidence>
<evidence type="ECO:0000259" key="10">
    <source>
        <dbReference type="Pfam" id="PF14905"/>
    </source>
</evidence>
<feature type="region of interest" description="Disordered" evidence="8">
    <location>
        <begin position="806"/>
        <end position="828"/>
    </location>
</feature>
<sequence length="828" mass="90226">MNVLLTALVRFFSARPIGLVQKQLVGGMLLVAGLAGPLAAQAQTGSVSGKLLDAANNEPLPFAGVVLLRATDSSFVAGAQTLETGAFAIEKVPFGNYVLRASVVGYRTGQRAVAVTAAAPALEMGPLRLRVAATKLAEVVVKGQRAIVTDNLDKKVIDVTKDLTATGGTAVDVLQNVPSVTVDQSGAVSLRGSTNVRILVDGKPTGVTLDQLPASSIQNIEVVTNPSSRYDAEGSAGIINIVLKKERQDGWNGQANATAGTGEKYNTSLSLNYHKGKFNVFGSYDFRDDRRTGYGSVRQRTTRLDTTVVLNQDRTGVFQGTSHAVRLGLDYALTPDQTLTLTVQPRYNSQDNQENIISTQTNLITGATPPLGNSTRYVTNAGTARQADFSIDYRRLWPAQKGRELTANAIYTPVQNSIGVNSNVNYRDQTAGIQHQQFDTQNDLASAQIDYVMPVGEKGRYELGAKSISRRSDNDYKYTSLPALAFDPSNRFIYHEFIQAAYGTYANAAGAFSYQLGLRLEQTNTRGDQSTDVPNAHFTRSYLSLFPSAVLAYDVSKENRVQLSYSRRVQRPGADELNPFTDRSDPLNLRTGNPLLFPEFVHSLELGNQRYFGASSSVSATAFYRLEENTITNIRDPFFRDPVTNALVTNTTRLNVGQETNYGLELVASAPVTSIWKVSANASAFRRIIKGSVPTNLDFNNSNIVYTGRLNTTVSATKKLDLQLSANYRSPVVSAQGQRLTQFNADFAAKQSVLKDKGSISLRVSDIFNTLQFNFNAYGPGFESLARNKRESRIVYLGFTYRFGNAGESSRSKRKDDQPDDTRGGGFD</sequence>
<dbReference type="Gene3D" id="2.40.170.20">
    <property type="entry name" value="TonB-dependent receptor, beta-barrel domain"/>
    <property type="match status" value="1"/>
</dbReference>
<evidence type="ECO:0000313" key="12">
    <source>
        <dbReference type="Proteomes" id="UP001479606"/>
    </source>
</evidence>
<evidence type="ECO:0000256" key="6">
    <source>
        <dbReference type="ARBA" id="ARBA00023237"/>
    </source>
</evidence>
<feature type="domain" description="TonB-dependent receptor plug" evidence="9">
    <location>
        <begin position="167"/>
        <end position="238"/>
    </location>
</feature>
<dbReference type="RefSeq" id="WP_342298444.1">
    <property type="nucleotide sequence ID" value="NZ_JBCEVZ010000026.1"/>
</dbReference>
<evidence type="ECO:0000256" key="5">
    <source>
        <dbReference type="ARBA" id="ARBA00023136"/>
    </source>
</evidence>
<proteinExistence type="inferred from homology"/>
<dbReference type="InterPro" id="IPR041700">
    <property type="entry name" value="OMP_b-brl_3"/>
</dbReference>
<dbReference type="Pfam" id="PF07715">
    <property type="entry name" value="Plug"/>
    <property type="match status" value="1"/>
</dbReference>
<evidence type="ECO:0000259" key="9">
    <source>
        <dbReference type="Pfam" id="PF07715"/>
    </source>
</evidence>
<dbReference type="InterPro" id="IPR013784">
    <property type="entry name" value="Carb-bd-like_fold"/>
</dbReference>
<feature type="domain" description="Outer membrane protein beta-barrel" evidence="10">
    <location>
        <begin position="400"/>
        <end position="801"/>
    </location>
</feature>
<keyword evidence="11" id="KW-0675">Receptor</keyword>
<keyword evidence="6 7" id="KW-0998">Cell outer membrane</keyword>
<dbReference type="EMBL" id="JBCEVZ010000026">
    <property type="protein sequence ID" value="MEL5994971.1"/>
    <property type="molecule type" value="Genomic_DNA"/>
</dbReference>